<name>A0A949WTG4_9CLOT</name>
<keyword evidence="2" id="KW-1185">Reference proteome</keyword>
<sequence>MYTRLSWELERRGKIKNEGIELYYEKGKINILVDRKLHVIKDNNELVNLGNRNHKISEVVEDILRIFL</sequence>
<dbReference type="AlphaFoldDB" id="A0A949WTG4"/>
<dbReference type="RefSeq" id="WP_218323216.1">
    <property type="nucleotide sequence ID" value="NZ_JAEEGC010000160.1"/>
</dbReference>
<evidence type="ECO:0000313" key="1">
    <source>
        <dbReference type="EMBL" id="MBV7276171.1"/>
    </source>
</evidence>
<organism evidence="1 2">
    <name type="scientific">Clostridium thailandense</name>
    <dbReference type="NCBI Taxonomy" id="2794346"/>
    <lineage>
        <taxon>Bacteria</taxon>
        <taxon>Bacillati</taxon>
        <taxon>Bacillota</taxon>
        <taxon>Clostridia</taxon>
        <taxon>Eubacteriales</taxon>
        <taxon>Clostridiaceae</taxon>
        <taxon>Clostridium</taxon>
    </lineage>
</organism>
<protein>
    <submittedName>
        <fullName evidence="1">Uncharacterized protein</fullName>
    </submittedName>
</protein>
<dbReference type="Proteomes" id="UP000694308">
    <property type="component" value="Unassembled WGS sequence"/>
</dbReference>
<evidence type="ECO:0000313" key="2">
    <source>
        <dbReference type="Proteomes" id="UP000694308"/>
    </source>
</evidence>
<dbReference type="EMBL" id="JAEEGC010000160">
    <property type="protein sequence ID" value="MBV7276171.1"/>
    <property type="molecule type" value="Genomic_DNA"/>
</dbReference>
<comment type="caution">
    <text evidence="1">The sequence shown here is derived from an EMBL/GenBank/DDBJ whole genome shotgun (WGS) entry which is preliminary data.</text>
</comment>
<reference evidence="1" key="1">
    <citation type="submission" date="2020-12" db="EMBL/GenBank/DDBJ databases">
        <title>Clostridium thailandense sp. nov., a novel acetogenic bacterium isolated from peat land soil in Thailand.</title>
        <authorList>
            <person name="Chaikitkaew S."/>
            <person name="Birkeland N.K."/>
        </authorList>
    </citation>
    <scope>NUCLEOTIDE SEQUENCE</scope>
    <source>
        <strain evidence="1">PL3</strain>
    </source>
</reference>
<accession>A0A949WTG4</accession>
<gene>
    <name evidence="1" type="ORF">I6U48_25130</name>
</gene>
<proteinExistence type="predicted"/>